<feature type="transmembrane region" description="Helical" evidence="11">
    <location>
        <begin position="366"/>
        <end position="385"/>
    </location>
</feature>
<keyword evidence="3" id="KW-0813">Transport</keyword>
<keyword evidence="13" id="KW-1185">Reference proteome</keyword>
<feature type="transmembrane region" description="Helical" evidence="11">
    <location>
        <begin position="45"/>
        <end position="68"/>
    </location>
</feature>
<feature type="transmembrane region" description="Helical" evidence="11">
    <location>
        <begin position="316"/>
        <end position="345"/>
    </location>
</feature>
<dbReference type="GO" id="GO:0005886">
    <property type="term" value="C:plasma membrane"/>
    <property type="evidence" value="ECO:0007669"/>
    <property type="project" value="UniProtKB-SubCell"/>
</dbReference>
<feature type="transmembrane region" description="Helical" evidence="11">
    <location>
        <begin position="456"/>
        <end position="475"/>
    </location>
</feature>
<comment type="subcellular location">
    <subcellularLocation>
        <location evidence="1">Cell membrane</location>
        <topology evidence="1">Multi-pass membrane protein</topology>
    </subcellularLocation>
</comment>
<dbReference type="CDD" id="cd11480">
    <property type="entry name" value="SLC5sbd_u4"/>
    <property type="match status" value="1"/>
</dbReference>
<dbReference type="GO" id="GO:0006847">
    <property type="term" value="P:plasma membrane acetate transport"/>
    <property type="evidence" value="ECO:0007669"/>
    <property type="project" value="TreeGrafter"/>
</dbReference>
<keyword evidence="7 11" id="KW-1133">Transmembrane helix</keyword>
<dbReference type="InterPro" id="IPR050277">
    <property type="entry name" value="Sodium:Solute_Symporter"/>
</dbReference>
<feature type="compositionally biased region" description="Basic and acidic residues" evidence="10">
    <location>
        <begin position="518"/>
        <end position="535"/>
    </location>
</feature>
<feature type="transmembrane region" description="Helical" evidence="11">
    <location>
        <begin position="264"/>
        <end position="286"/>
    </location>
</feature>
<dbReference type="InterPro" id="IPR001734">
    <property type="entry name" value="Na/solute_symporter"/>
</dbReference>
<dbReference type="Gene3D" id="1.20.1730.10">
    <property type="entry name" value="Sodium/glucose cotransporter"/>
    <property type="match status" value="1"/>
</dbReference>
<gene>
    <name evidence="12" type="ORF">SAMN05216207_107616</name>
</gene>
<keyword evidence="5 11" id="KW-0812">Transmembrane</keyword>
<proteinExistence type="inferred from homology"/>
<dbReference type="AlphaFoldDB" id="A0A1I5HVD1"/>
<feature type="transmembrane region" description="Helical" evidence="11">
    <location>
        <begin position="427"/>
        <end position="450"/>
    </location>
</feature>
<protein>
    <submittedName>
        <fullName evidence="12">Cation/acetate symporter</fullName>
    </submittedName>
</protein>
<evidence type="ECO:0000256" key="5">
    <source>
        <dbReference type="ARBA" id="ARBA00022692"/>
    </source>
</evidence>
<feature type="region of interest" description="Disordered" evidence="10">
    <location>
        <begin position="502"/>
        <end position="572"/>
    </location>
</feature>
<evidence type="ECO:0000256" key="7">
    <source>
        <dbReference type="ARBA" id="ARBA00022989"/>
    </source>
</evidence>
<feature type="transmembrane region" description="Helical" evidence="11">
    <location>
        <begin position="6"/>
        <end position="24"/>
    </location>
</feature>
<dbReference type="GO" id="GO:0015293">
    <property type="term" value="F:symporter activity"/>
    <property type="evidence" value="ECO:0007669"/>
    <property type="project" value="UniProtKB-KW"/>
</dbReference>
<accession>A0A1I5HVD1</accession>
<feature type="transmembrane region" description="Helical" evidence="11">
    <location>
        <begin position="154"/>
        <end position="177"/>
    </location>
</feature>
<evidence type="ECO:0000256" key="11">
    <source>
        <dbReference type="SAM" id="Phobius"/>
    </source>
</evidence>
<evidence type="ECO:0000256" key="8">
    <source>
        <dbReference type="ARBA" id="ARBA00023136"/>
    </source>
</evidence>
<evidence type="ECO:0000313" key="12">
    <source>
        <dbReference type="EMBL" id="SFO52129.1"/>
    </source>
</evidence>
<feature type="transmembrane region" description="Helical" evidence="11">
    <location>
        <begin position="74"/>
        <end position="95"/>
    </location>
</feature>
<keyword evidence="4" id="KW-1003">Cell membrane</keyword>
<organism evidence="12 13">
    <name type="scientific">Pseudonocardia ammonioxydans</name>
    <dbReference type="NCBI Taxonomy" id="260086"/>
    <lineage>
        <taxon>Bacteria</taxon>
        <taxon>Bacillati</taxon>
        <taxon>Actinomycetota</taxon>
        <taxon>Actinomycetes</taxon>
        <taxon>Pseudonocardiales</taxon>
        <taxon>Pseudonocardiaceae</taxon>
        <taxon>Pseudonocardia</taxon>
    </lineage>
</organism>
<feature type="transmembrane region" description="Helical" evidence="11">
    <location>
        <begin position="184"/>
        <end position="202"/>
    </location>
</feature>
<evidence type="ECO:0000256" key="9">
    <source>
        <dbReference type="RuleBase" id="RU362091"/>
    </source>
</evidence>
<dbReference type="PANTHER" id="PTHR48086">
    <property type="entry name" value="SODIUM/PROLINE SYMPORTER-RELATED"/>
    <property type="match status" value="1"/>
</dbReference>
<evidence type="ECO:0000256" key="10">
    <source>
        <dbReference type="SAM" id="MobiDB-lite"/>
    </source>
</evidence>
<name>A0A1I5HVD1_PSUAM</name>
<dbReference type="EMBL" id="FOUY01000076">
    <property type="protein sequence ID" value="SFO52129.1"/>
    <property type="molecule type" value="Genomic_DNA"/>
</dbReference>
<reference evidence="12 13" key="1">
    <citation type="submission" date="2016-10" db="EMBL/GenBank/DDBJ databases">
        <authorList>
            <person name="de Groot N.N."/>
        </authorList>
    </citation>
    <scope>NUCLEOTIDE SEQUENCE [LARGE SCALE GENOMIC DNA]</scope>
    <source>
        <strain evidence="12 13">CGMCC 4.1877</strain>
    </source>
</reference>
<comment type="similarity">
    <text evidence="2 9">Belongs to the sodium:solute symporter (SSF) (TC 2.A.21) family.</text>
</comment>
<keyword evidence="8 11" id="KW-0472">Membrane</keyword>
<evidence type="ECO:0000256" key="3">
    <source>
        <dbReference type="ARBA" id="ARBA00022448"/>
    </source>
</evidence>
<evidence type="ECO:0000256" key="4">
    <source>
        <dbReference type="ARBA" id="ARBA00022475"/>
    </source>
</evidence>
<evidence type="ECO:0000256" key="2">
    <source>
        <dbReference type="ARBA" id="ARBA00006434"/>
    </source>
</evidence>
<dbReference type="Pfam" id="PF00474">
    <property type="entry name" value="SSF"/>
    <property type="match status" value="1"/>
</dbReference>
<sequence length="586" mass="61044">MNPAAMSIFVAVVLATLLLTWRAARRNRTAADHYVAGGRLGGWQNGLAITGDFVSAAAFLGISGAIALGGFDGYYTMLGVPLGFCLMLFLVAGPLRNLGRYTLADMLTGRSSRNTLRGLAAVNTLFISLIYMVAQFVGAGGLVSLLTGLDYRVAVVGIGVLMTIYITLGGMLATTWIQILKATLLLLGTLTLVVLTVARFGMSPDAVFGAVDGRLLRPSPPHSTWAALDLFSLNVSVGLGIASLPHLLIRFLTVPDARVARQSVITAGVFTGLFGIALPMIGYGAAALVGPDALYRASSAGNLAAPQLAEVLGGQVFLGFIAAVAFATIVAVLAGLVIATSGAVAHDLYGAVLKRGRVDERSQLTAARITSFAVCIVAMALALGARGLNLAFLISLGLAVAAATNLPVLLCTIYWRRFTSTGAICGTVVGLGAAVVLTLLSPSVLGASAFVPLTNPAVFCAPAGFLACWLGTVLGPPDRASGGCRSTRYRYVLRSATRPISWDSGHDPAGRPGATQRAGDHRAIVRPCHAGDRFSGDSSRAVRHCDRRSRGDGGTVSTSGRRPRRRPRRPPGVVLHRVRCTARSRG</sequence>
<dbReference type="PANTHER" id="PTHR48086:SF6">
    <property type="entry name" value="CATION_ACETATE SYMPORTER ACTP"/>
    <property type="match status" value="1"/>
</dbReference>
<dbReference type="GO" id="GO:0015123">
    <property type="term" value="F:acetate transmembrane transporter activity"/>
    <property type="evidence" value="ECO:0007669"/>
    <property type="project" value="TreeGrafter"/>
</dbReference>
<feature type="transmembrane region" description="Helical" evidence="11">
    <location>
        <begin position="116"/>
        <end position="134"/>
    </location>
</feature>
<dbReference type="STRING" id="260086.SAMN05216207_107616"/>
<dbReference type="InterPro" id="IPR038377">
    <property type="entry name" value="Na/Glc_symporter_sf"/>
</dbReference>
<evidence type="ECO:0000313" key="13">
    <source>
        <dbReference type="Proteomes" id="UP000199614"/>
    </source>
</evidence>
<dbReference type="Proteomes" id="UP000199614">
    <property type="component" value="Unassembled WGS sequence"/>
</dbReference>
<feature type="transmembrane region" description="Helical" evidence="11">
    <location>
        <begin position="222"/>
        <end position="244"/>
    </location>
</feature>
<keyword evidence="6" id="KW-0769">Symport</keyword>
<evidence type="ECO:0000256" key="1">
    <source>
        <dbReference type="ARBA" id="ARBA00004651"/>
    </source>
</evidence>
<evidence type="ECO:0000256" key="6">
    <source>
        <dbReference type="ARBA" id="ARBA00022847"/>
    </source>
</evidence>
<dbReference type="PROSITE" id="PS50283">
    <property type="entry name" value="NA_SOLUT_SYMP_3"/>
    <property type="match status" value="1"/>
</dbReference>
<feature type="transmembrane region" description="Helical" evidence="11">
    <location>
        <begin position="391"/>
        <end position="415"/>
    </location>
</feature>